<keyword evidence="3" id="KW-0812">Transmembrane</keyword>
<dbReference type="PANTHER" id="PTHR33392">
    <property type="entry name" value="POLYISOPRENYL-TEICHOIC ACID--PEPTIDOGLYCAN TEICHOIC ACID TRANSFERASE TAGU"/>
    <property type="match status" value="1"/>
</dbReference>
<evidence type="ECO:0000313" key="5">
    <source>
        <dbReference type="EMBL" id="MBC9227222.1"/>
    </source>
</evidence>
<keyword evidence="3" id="KW-0472">Membrane</keyword>
<protein>
    <submittedName>
        <fullName evidence="5">LCP family protein</fullName>
    </submittedName>
</protein>
<dbReference type="Pfam" id="PF03816">
    <property type="entry name" value="LytR_cpsA_psr"/>
    <property type="match status" value="1"/>
</dbReference>
<dbReference type="InterPro" id="IPR050922">
    <property type="entry name" value="LytR/CpsA/Psr_CW_biosynth"/>
</dbReference>
<name>A0A8I0EXJ9_9ACTN</name>
<feature type="region of interest" description="Disordered" evidence="2">
    <location>
        <begin position="1"/>
        <end position="20"/>
    </location>
</feature>
<dbReference type="Proteomes" id="UP000620591">
    <property type="component" value="Unassembled WGS sequence"/>
</dbReference>
<evidence type="ECO:0000313" key="6">
    <source>
        <dbReference type="Proteomes" id="UP000620591"/>
    </source>
</evidence>
<evidence type="ECO:0000259" key="4">
    <source>
        <dbReference type="Pfam" id="PF03816"/>
    </source>
</evidence>
<evidence type="ECO:0000256" key="1">
    <source>
        <dbReference type="ARBA" id="ARBA00006068"/>
    </source>
</evidence>
<dbReference type="NCBIfam" id="TIGR00350">
    <property type="entry name" value="lytR_cpsA_psr"/>
    <property type="match status" value="1"/>
</dbReference>
<dbReference type="PANTHER" id="PTHR33392:SF6">
    <property type="entry name" value="POLYISOPRENYL-TEICHOIC ACID--PEPTIDOGLYCAN TEICHOIC ACID TRANSFERASE TAGU"/>
    <property type="match status" value="1"/>
</dbReference>
<feature type="domain" description="Cell envelope-related transcriptional attenuator" evidence="4">
    <location>
        <begin position="113"/>
        <end position="262"/>
    </location>
</feature>
<dbReference type="Gene3D" id="3.40.630.190">
    <property type="entry name" value="LCP protein"/>
    <property type="match status" value="1"/>
</dbReference>
<accession>A0A8I0EXJ9</accession>
<dbReference type="EMBL" id="JACTVM010000004">
    <property type="protein sequence ID" value="MBC9227222.1"/>
    <property type="molecule type" value="Genomic_DNA"/>
</dbReference>
<feature type="transmembrane region" description="Helical" evidence="3">
    <location>
        <begin position="27"/>
        <end position="48"/>
    </location>
</feature>
<evidence type="ECO:0000256" key="3">
    <source>
        <dbReference type="SAM" id="Phobius"/>
    </source>
</evidence>
<organism evidence="5 6">
    <name type="scientific">Aeromicrobium senzhongii</name>
    <dbReference type="NCBI Taxonomy" id="2663859"/>
    <lineage>
        <taxon>Bacteria</taxon>
        <taxon>Bacillati</taxon>
        <taxon>Actinomycetota</taxon>
        <taxon>Actinomycetes</taxon>
        <taxon>Propionibacteriales</taxon>
        <taxon>Nocardioidaceae</taxon>
        <taxon>Aeromicrobium</taxon>
    </lineage>
</organism>
<dbReference type="AlphaFoldDB" id="A0A8I0EXJ9"/>
<keyword evidence="3" id="KW-1133">Transmembrane helix</keyword>
<dbReference type="InterPro" id="IPR004474">
    <property type="entry name" value="LytR_CpsA_psr"/>
</dbReference>
<evidence type="ECO:0000256" key="2">
    <source>
        <dbReference type="SAM" id="MobiDB-lite"/>
    </source>
</evidence>
<gene>
    <name evidence="5" type="ORF">IBG24_12940</name>
</gene>
<dbReference type="RefSeq" id="WP_187769830.1">
    <property type="nucleotide sequence ID" value="NZ_JACTVM010000004.1"/>
</dbReference>
<comment type="caution">
    <text evidence="5">The sequence shown here is derived from an EMBL/GenBank/DDBJ whole genome shotgun (WGS) entry which is preliminary data.</text>
</comment>
<feature type="region of interest" description="Disordered" evidence="2">
    <location>
        <begin position="82"/>
        <end position="102"/>
    </location>
</feature>
<sequence length="368" mass="40153">MSDAPEAVRKPGSRASNRRSFRQRHPAVVWAVVLIVLLPLVGGAAYAWNLKRKLDDVETVKLNPKEAPDPDEGRALNVLLLGSDKGEPKKGQPKNTTIAEDAASGDWPVGKYRSDTLMIVHIPADRKKVYLVSLPRDSLVPIYDAEGKTTHSEKLNAAFAMGGPVATINTVEKLTGLKMDHLAIIDWAGFKDLSSAVGGVEVTIPRSFYDPQQKIQWNAGKQTLEGKKALDYVRTRYGLAGGDFDRIKRQQNFMRALMGKMLSSGVTTNPNKLTKTVSALTDNLTVDEGWSGTAMAKLALSLRGITTDDVTFMTAPVQGTETIPVYGSVVVLQQDKLAELFTALGKDKMGKYLKKYPDDVLPDAEEVS</sequence>
<comment type="similarity">
    <text evidence="1">Belongs to the LytR/CpsA/Psr (LCP) family.</text>
</comment>
<proteinExistence type="inferred from homology"/>
<reference evidence="5" key="1">
    <citation type="submission" date="2020-09" db="EMBL/GenBank/DDBJ databases">
        <title>Novel species in genus Aeromicrobium.</title>
        <authorList>
            <person name="Zhang G."/>
        </authorList>
    </citation>
    <scope>NUCLEOTIDE SEQUENCE</scope>
    <source>
        <strain evidence="5">Zg-636</strain>
    </source>
</reference>